<feature type="domain" description="ABC transporter" evidence="5">
    <location>
        <begin position="6"/>
        <end position="205"/>
    </location>
</feature>
<evidence type="ECO:0000259" key="5">
    <source>
        <dbReference type="PROSITE" id="PS50893"/>
    </source>
</evidence>
<dbReference type="EMBL" id="WNLA01000025">
    <property type="protein sequence ID" value="MTW05525.1"/>
    <property type="molecule type" value="Genomic_DNA"/>
</dbReference>
<dbReference type="SMART" id="SM00382">
    <property type="entry name" value="AAA"/>
    <property type="match status" value="1"/>
</dbReference>
<proteinExistence type="predicted"/>
<keyword evidence="2" id="KW-1003">Cell membrane</keyword>
<sequence length="207" mass="22629">MLMLAIDHLNFEYAGHPYAGRPLFRQFGLQLEAGITWLRGENGAGKTTLMKLIAGALLPHTGTITVAGIDSQQQPLEYRRHIHYCGGDTPALPWLTVREMFDLHVALYPGADGAALNAQLDAFRLHGVLEQPVTTLSLGQHKKMQLSLALALPVAVLLIDEPFNGLDVAAVAYLRTQLADPARRARQCTVLTSHLEPDLPLAQTIQL</sequence>
<dbReference type="GO" id="GO:0005524">
    <property type="term" value="F:ATP binding"/>
    <property type="evidence" value="ECO:0007669"/>
    <property type="project" value="UniProtKB-KW"/>
</dbReference>
<evidence type="ECO:0000256" key="4">
    <source>
        <dbReference type="ARBA" id="ARBA00022840"/>
    </source>
</evidence>
<dbReference type="Proteomes" id="UP000484015">
    <property type="component" value="Unassembled WGS sequence"/>
</dbReference>
<dbReference type="PANTHER" id="PTHR42939:SF1">
    <property type="entry name" value="ABC TRANSPORTER ATP-BINDING PROTEIN ALBC-RELATED"/>
    <property type="match status" value="1"/>
</dbReference>
<evidence type="ECO:0000256" key="3">
    <source>
        <dbReference type="ARBA" id="ARBA00022741"/>
    </source>
</evidence>
<dbReference type="GO" id="GO:0016887">
    <property type="term" value="F:ATP hydrolysis activity"/>
    <property type="evidence" value="ECO:0007669"/>
    <property type="project" value="InterPro"/>
</dbReference>
<comment type="caution">
    <text evidence="6">The sequence shown here is derived from an EMBL/GenBank/DDBJ whole genome shotgun (WGS) entry which is preliminary data.</text>
</comment>
<dbReference type="AlphaFoldDB" id="A0A6L6Q7F8"/>
<dbReference type="InterPro" id="IPR003439">
    <property type="entry name" value="ABC_transporter-like_ATP-bd"/>
</dbReference>
<evidence type="ECO:0000313" key="6">
    <source>
        <dbReference type="EMBL" id="MTW05525.1"/>
    </source>
</evidence>
<keyword evidence="4 6" id="KW-0067">ATP-binding</keyword>
<keyword evidence="3" id="KW-0547">Nucleotide-binding</keyword>
<dbReference type="PROSITE" id="PS50893">
    <property type="entry name" value="ABC_TRANSPORTER_2"/>
    <property type="match status" value="1"/>
</dbReference>
<keyword evidence="1" id="KW-0813">Transport</keyword>
<dbReference type="SUPFAM" id="SSF52540">
    <property type="entry name" value="P-loop containing nucleoside triphosphate hydrolases"/>
    <property type="match status" value="1"/>
</dbReference>
<gene>
    <name evidence="6" type="ORF">GM668_25910</name>
</gene>
<name>A0A6L6Q7F8_9BURK</name>
<keyword evidence="7" id="KW-1185">Reference proteome</keyword>
<dbReference type="Gene3D" id="3.40.50.300">
    <property type="entry name" value="P-loop containing nucleotide triphosphate hydrolases"/>
    <property type="match status" value="1"/>
</dbReference>
<dbReference type="RefSeq" id="WP_155441865.1">
    <property type="nucleotide sequence ID" value="NZ_WNLA01000025.1"/>
</dbReference>
<organism evidence="6 7">
    <name type="scientific">Pseudoduganella ginsengisoli</name>
    <dbReference type="NCBI Taxonomy" id="1462440"/>
    <lineage>
        <taxon>Bacteria</taxon>
        <taxon>Pseudomonadati</taxon>
        <taxon>Pseudomonadota</taxon>
        <taxon>Betaproteobacteria</taxon>
        <taxon>Burkholderiales</taxon>
        <taxon>Oxalobacteraceae</taxon>
        <taxon>Telluria group</taxon>
        <taxon>Pseudoduganella</taxon>
    </lineage>
</organism>
<keyword evidence="2" id="KW-0472">Membrane</keyword>
<evidence type="ECO:0000313" key="7">
    <source>
        <dbReference type="Proteomes" id="UP000484015"/>
    </source>
</evidence>
<dbReference type="InterPro" id="IPR003593">
    <property type="entry name" value="AAA+_ATPase"/>
</dbReference>
<evidence type="ECO:0000256" key="2">
    <source>
        <dbReference type="ARBA" id="ARBA00022475"/>
    </source>
</evidence>
<dbReference type="InterPro" id="IPR027417">
    <property type="entry name" value="P-loop_NTPase"/>
</dbReference>
<accession>A0A6L6Q7F8</accession>
<dbReference type="Pfam" id="PF00005">
    <property type="entry name" value="ABC_tran"/>
    <property type="match status" value="1"/>
</dbReference>
<dbReference type="PANTHER" id="PTHR42939">
    <property type="entry name" value="ABC TRANSPORTER ATP-BINDING PROTEIN ALBC-RELATED"/>
    <property type="match status" value="1"/>
</dbReference>
<dbReference type="OrthoDB" id="8772152at2"/>
<reference evidence="6 7" key="1">
    <citation type="submission" date="2019-11" db="EMBL/GenBank/DDBJ databases">
        <title>Type strains purchased from KCTC, JCM and DSMZ.</title>
        <authorList>
            <person name="Lu H."/>
        </authorList>
    </citation>
    <scope>NUCLEOTIDE SEQUENCE [LARGE SCALE GENOMIC DNA]</scope>
    <source>
        <strain evidence="6 7">KCTC 42409</strain>
    </source>
</reference>
<evidence type="ECO:0000256" key="1">
    <source>
        <dbReference type="ARBA" id="ARBA00022448"/>
    </source>
</evidence>
<dbReference type="InterPro" id="IPR051782">
    <property type="entry name" value="ABC_Transporter_VariousFunc"/>
</dbReference>
<protein>
    <submittedName>
        <fullName evidence="6">ATP-binding cassette domain-containing protein</fullName>
    </submittedName>
</protein>